<evidence type="ECO:0000313" key="3">
    <source>
        <dbReference type="Proteomes" id="UP000823399"/>
    </source>
</evidence>
<proteinExistence type="predicted"/>
<name>A0A9P7FA94_9AGAM</name>
<gene>
    <name evidence="2" type="ORF">F5147DRAFT_651165</name>
</gene>
<dbReference type="OrthoDB" id="2690008at2759"/>
<reference evidence="2" key="1">
    <citation type="journal article" date="2020" name="New Phytol.">
        <title>Comparative genomics reveals dynamic genome evolution in host specialist ectomycorrhizal fungi.</title>
        <authorList>
            <person name="Lofgren L.A."/>
            <person name="Nguyen N.H."/>
            <person name="Vilgalys R."/>
            <person name="Ruytinx J."/>
            <person name="Liao H.L."/>
            <person name="Branco S."/>
            <person name="Kuo A."/>
            <person name="LaButti K."/>
            <person name="Lipzen A."/>
            <person name="Andreopoulos W."/>
            <person name="Pangilinan J."/>
            <person name="Riley R."/>
            <person name="Hundley H."/>
            <person name="Na H."/>
            <person name="Barry K."/>
            <person name="Grigoriev I.V."/>
            <person name="Stajich J.E."/>
            <person name="Kennedy P.G."/>
        </authorList>
    </citation>
    <scope>NUCLEOTIDE SEQUENCE</scope>
    <source>
        <strain evidence="2">FC423</strain>
    </source>
</reference>
<feature type="compositionally biased region" description="Polar residues" evidence="1">
    <location>
        <begin position="30"/>
        <end position="43"/>
    </location>
</feature>
<keyword evidence="3" id="KW-1185">Reference proteome</keyword>
<evidence type="ECO:0000256" key="1">
    <source>
        <dbReference type="SAM" id="MobiDB-lite"/>
    </source>
</evidence>
<sequence length="270" mass="29709">MEPTQPHTTRGKGKTRGSRVRSTASTSTSGQDQARTPKFSVQWQADPRRTEKIMEHLRTHPADCRVLFYSDNKSHADGDRPSAKDKVSICQIIAKSVFENDPEYANYYPDDPERFRDSTNSHISGLRKKYREFHDKLHSTGAGVMPLDETTAANLHAQILEEFSWYDDLAAILGGNPALSLKTISSAPGVDHVSKYFSLVQASTAGTIAATSITLALAPRLTMRLAPTLQRPPPIKSKHLSPTLILAKASSISPSITRTGEWTTTTTTYA</sequence>
<feature type="region of interest" description="Disordered" evidence="1">
    <location>
        <begin position="1"/>
        <end position="46"/>
    </location>
</feature>
<accession>A0A9P7FA94</accession>
<feature type="compositionally biased region" description="Basic residues" evidence="1">
    <location>
        <begin position="9"/>
        <end position="19"/>
    </location>
</feature>
<dbReference type="Proteomes" id="UP000823399">
    <property type="component" value="Unassembled WGS sequence"/>
</dbReference>
<organism evidence="2 3">
    <name type="scientific">Suillus discolor</name>
    <dbReference type="NCBI Taxonomy" id="1912936"/>
    <lineage>
        <taxon>Eukaryota</taxon>
        <taxon>Fungi</taxon>
        <taxon>Dikarya</taxon>
        <taxon>Basidiomycota</taxon>
        <taxon>Agaricomycotina</taxon>
        <taxon>Agaricomycetes</taxon>
        <taxon>Agaricomycetidae</taxon>
        <taxon>Boletales</taxon>
        <taxon>Suillineae</taxon>
        <taxon>Suillaceae</taxon>
        <taxon>Suillus</taxon>
    </lineage>
</organism>
<dbReference type="GeneID" id="64695777"/>
<protein>
    <submittedName>
        <fullName evidence="2">Uncharacterized protein</fullName>
    </submittedName>
</protein>
<evidence type="ECO:0000313" key="2">
    <source>
        <dbReference type="EMBL" id="KAG2112067.1"/>
    </source>
</evidence>
<dbReference type="AlphaFoldDB" id="A0A9P7FA94"/>
<dbReference type="EMBL" id="JABBWM010000016">
    <property type="protein sequence ID" value="KAG2112067.1"/>
    <property type="molecule type" value="Genomic_DNA"/>
</dbReference>
<dbReference type="RefSeq" id="XP_041295124.1">
    <property type="nucleotide sequence ID" value="XM_041433518.1"/>
</dbReference>
<comment type="caution">
    <text evidence="2">The sequence shown here is derived from an EMBL/GenBank/DDBJ whole genome shotgun (WGS) entry which is preliminary data.</text>
</comment>
<feature type="compositionally biased region" description="Low complexity" evidence="1">
    <location>
        <begin position="20"/>
        <end position="29"/>
    </location>
</feature>